<evidence type="ECO:0000256" key="1">
    <source>
        <dbReference type="ARBA" id="ARBA00022603"/>
    </source>
</evidence>
<feature type="domain" description="Methyltransferase" evidence="5">
    <location>
        <begin position="67"/>
        <end position="166"/>
    </location>
</feature>
<evidence type="ECO:0000259" key="5">
    <source>
        <dbReference type="Pfam" id="PF13649"/>
    </source>
</evidence>
<evidence type="ECO:0000256" key="2">
    <source>
        <dbReference type="ARBA" id="ARBA00022679"/>
    </source>
</evidence>
<dbReference type="Proteomes" id="UP001259347">
    <property type="component" value="Unassembled WGS sequence"/>
</dbReference>
<evidence type="ECO:0000313" key="6">
    <source>
        <dbReference type="EMBL" id="MDR6866962.1"/>
    </source>
</evidence>
<dbReference type="PANTHER" id="PTHR43464:SF19">
    <property type="entry name" value="UBIQUINONE BIOSYNTHESIS O-METHYLTRANSFERASE, MITOCHONDRIAL"/>
    <property type="match status" value="1"/>
</dbReference>
<accession>A0ABU1SDI5</accession>
<keyword evidence="2" id="KW-0808">Transferase</keyword>
<dbReference type="InterPro" id="IPR029063">
    <property type="entry name" value="SAM-dependent_MTases_sf"/>
</dbReference>
<keyword evidence="4" id="KW-1133">Transmembrane helix</keyword>
<dbReference type="RefSeq" id="WP_310019258.1">
    <property type="nucleotide sequence ID" value="NZ_JAVDUM010000005.1"/>
</dbReference>
<protein>
    <submittedName>
        <fullName evidence="6">SAM-dependent methyltransferase</fullName>
    </submittedName>
</protein>
<evidence type="ECO:0000256" key="4">
    <source>
        <dbReference type="SAM" id="Phobius"/>
    </source>
</evidence>
<proteinExistence type="predicted"/>
<keyword evidence="7" id="KW-1185">Reference proteome</keyword>
<sequence>MSRNDQVHRGRAPASPPAVLAALLTAGSPSDDLYSTEGSRLYERLAEFDVSEQTALLRLLAGTDGDILELACGGGRLAFPLLSLGRPVTGLDLSPEMIRALEERYRALPASRRTVPLTGVVGDMRDFVLGGVFGAIVLGTTSMLLLDEEGRRRLYASVRRHLAPGGRFFVSVPGKAMAPGSTSTRVVPLRGETPSVAIVSDHVRVGGRTRDVSILHLSRPEGGDLVTREFSSTVFLLTAGELDRELAEAGFTLADTVIADTVAAGTATAGTVAADTATAGGGAEGGLLVRGYTA</sequence>
<organism evidence="6 7">
    <name type="scientific">Microbacterium resistens</name>
    <dbReference type="NCBI Taxonomy" id="156977"/>
    <lineage>
        <taxon>Bacteria</taxon>
        <taxon>Bacillati</taxon>
        <taxon>Actinomycetota</taxon>
        <taxon>Actinomycetes</taxon>
        <taxon>Micrococcales</taxon>
        <taxon>Microbacteriaceae</taxon>
        <taxon>Microbacterium</taxon>
    </lineage>
</organism>
<dbReference type="PANTHER" id="PTHR43464">
    <property type="entry name" value="METHYLTRANSFERASE"/>
    <property type="match status" value="1"/>
</dbReference>
<feature type="transmembrane region" description="Helical" evidence="4">
    <location>
        <begin position="127"/>
        <end position="146"/>
    </location>
</feature>
<comment type="caution">
    <text evidence="6">The sequence shown here is derived from an EMBL/GenBank/DDBJ whole genome shotgun (WGS) entry which is preliminary data.</text>
</comment>
<gene>
    <name evidence="6" type="ORF">J2Y69_001561</name>
</gene>
<dbReference type="InterPro" id="IPR049690">
    <property type="entry name" value="Daptide_MTase"/>
</dbReference>
<dbReference type="EMBL" id="JAVDUM010000005">
    <property type="protein sequence ID" value="MDR6866962.1"/>
    <property type="molecule type" value="Genomic_DNA"/>
</dbReference>
<dbReference type="GO" id="GO:0032259">
    <property type="term" value="P:methylation"/>
    <property type="evidence" value="ECO:0007669"/>
    <property type="project" value="UniProtKB-KW"/>
</dbReference>
<dbReference type="Gene3D" id="3.40.50.150">
    <property type="entry name" value="Vaccinia Virus protein VP39"/>
    <property type="match status" value="1"/>
</dbReference>
<keyword evidence="1 6" id="KW-0489">Methyltransferase</keyword>
<keyword evidence="4" id="KW-0812">Transmembrane</keyword>
<dbReference type="InterPro" id="IPR041698">
    <property type="entry name" value="Methyltransf_25"/>
</dbReference>
<evidence type="ECO:0000256" key="3">
    <source>
        <dbReference type="ARBA" id="ARBA00022691"/>
    </source>
</evidence>
<dbReference type="CDD" id="cd02440">
    <property type="entry name" value="AdoMet_MTases"/>
    <property type="match status" value="1"/>
</dbReference>
<dbReference type="GO" id="GO:0008168">
    <property type="term" value="F:methyltransferase activity"/>
    <property type="evidence" value="ECO:0007669"/>
    <property type="project" value="UniProtKB-KW"/>
</dbReference>
<keyword evidence="4" id="KW-0472">Membrane</keyword>
<dbReference type="Pfam" id="PF13649">
    <property type="entry name" value="Methyltransf_25"/>
    <property type="match status" value="1"/>
</dbReference>
<name>A0ABU1SDI5_9MICO</name>
<keyword evidence="3" id="KW-0949">S-adenosyl-L-methionine</keyword>
<reference evidence="6 7" key="1">
    <citation type="submission" date="2023-07" db="EMBL/GenBank/DDBJ databases">
        <title>Sorghum-associated microbial communities from plants grown in Nebraska, USA.</title>
        <authorList>
            <person name="Schachtman D."/>
        </authorList>
    </citation>
    <scope>NUCLEOTIDE SEQUENCE [LARGE SCALE GENOMIC DNA]</scope>
    <source>
        <strain evidence="6 7">2980</strain>
    </source>
</reference>
<dbReference type="SUPFAM" id="SSF53335">
    <property type="entry name" value="S-adenosyl-L-methionine-dependent methyltransferases"/>
    <property type="match status" value="1"/>
</dbReference>
<dbReference type="NCBIfam" id="NF041820">
    <property type="entry name" value="daptide_MTase"/>
    <property type="match status" value="1"/>
</dbReference>
<evidence type="ECO:0000313" key="7">
    <source>
        <dbReference type="Proteomes" id="UP001259347"/>
    </source>
</evidence>